<dbReference type="Gene3D" id="3.40.50.2300">
    <property type="match status" value="1"/>
</dbReference>
<organism evidence="1">
    <name type="scientific">uncultured Chloroflexia bacterium</name>
    <dbReference type="NCBI Taxonomy" id="1672391"/>
    <lineage>
        <taxon>Bacteria</taxon>
        <taxon>Bacillati</taxon>
        <taxon>Chloroflexota</taxon>
        <taxon>Chloroflexia</taxon>
        <taxon>environmental samples</taxon>
    </lineage>
</organism>
<accession>A0A6J4HY75</accession>
<protein>
    <recommendedName>
        <fullName evidence="2">Response regulatory domain-containing protein</fullName>
    </recommendedName>
</protein>
<dbReference type="AlphaFoldDB" id="A0A6J4HY75"/>
<proteinExistence type="predicted"/>
<name>A0A6J4HY75_9CHLR</name>
<gene>
    <name evidence="1" type="ORF">AVDCRST_MAG93-1033</name>
</gene>
<evidence type="ECO:0000313" key="1">
    <source>
        <dbReference type="EMBL" id="CAA9234489.1"/>
    </source>
</evidence>
<sequence>MRQTEELESKSISIWVSGSGQARIALELEQLLGVRTRVYKDGEVSPHGALPHIILCPSEEDVTPEVKRLLASAPDVPLLVLGSRLDEQLARRAFLAGAHGFIHLEMQPAQIGRILSSTSSDETMVPRDLLEVFLYKTVAHADQIIFTPHQREFLELVATTASFTDEIVVPRQLLEAFLKRDP</sequence>
<evidence type="ECO:0008006" key="2">
    <source>
        <dbReference type="Google" id="ProtNLM"/>
    </source>
</evidence>
<reference evidence="1" key="1">
    <citation type="submission" date="2020-02" db="EMBL/GenBank/DDBJ databases">
        <authorList>
            <person name="Meier V. D."/>
        </authorList>
    </citation>
    <scope>NUCLEOTIDE SEQUENCE</scope>
    <source>
        <strain evidence="1">AVDCRST_MAG93</strain>
    </source>
</reference>
<dbReference type="EMBL" id="CADCTR010000345">
    <property type="protein sequence ID" value="CAA9234489.1"/>
    <property type="molecule type" value="Genomic_DNA"/>
</dbReference>